<organism evidence="13 14">
    <name type="scientific">Aureimonas pseudogalii</name>
    <dbReference type="NCBI Taxonomy" id="1744844"/>
    <lineage>
        <taxon>Bacteria</taxon>
        <taxon>Pseudomonadati</taxon>
        <taxon>Pseudomonadota</taxon>
        <taxon>Alphaproteobacteria</taxon>
        <taxon>Hyphomicrobiales</taxon>
        <taxon>Aurantimonadaceae</taxon>
        <taxon>Aureimonas</taxon>
    </lineage>
</organism>
<dbReference type="GO" id="GO:0003677">
    <property type="term" value="F:DNA binding"/>
    <property type="evidence" value="ECO:0007669"/>
    <property type="project" value="InterPro"/>
</dbReference>
<dbReference type="GO" id="GO:0019104">
    <property type="term" value="F:DNA N-glycosylase activity"/>
    <property type="evidence" value="ECO:0007669"/>
    <property type="project" value="TreeGrafter"/>
</dbReference>
<dbReference type="Gene3D" id="1.10.340.30">
    <property type="entry name" value="Hypothetical protein, domain 2"/>
    <property type="match status" value="1"/>
</dbReference>
<dbReference type="PANTHER" id="PTHR10359:SF18">
    <property type="entry name" value="ENDONUCLEASE III"/>
    <property type="match status" value="1"/>
</dbReference>
<gene>
    <name evidence="13" type="ORF">GGR04_003606</name>
</gene>
<dbReference type="InterPro" id="IPR023170">
    <property type="entry name" value="HhH_base_excis_C"/>
</dbReference>
<feature type="domain" description="HhH-GPD" evidence="12">
    <location>
        <begin position="76"/>
        <end position="223"/>
    </location>
</feature>
<protein>
    <submittedName>
        <fullName evidence="13">Endonuclease-3</fullName>
        <ecNumber evidence="13">4.2.99.18</ecNumber>
    </submittedName>
</protein>
<dbReference type="GO" id="GO:0006285">
    <property type="term" value="P:base-excision repair, AP site formation"/>
    <property type="evidence" value="ECO:0007669"/>
    <property type="project" value="TreeGrafter"/>
</dbReference>
<keyword evidence="4" id="KW-0479">Metal-binding</keyword>
<proteinExistence type="inferred from homology"/>
<keyword evidence="14" id="KW-1185">Reference proteome</keyword>
<evidence type="ECO:0000256" key="11">
    <source>
        <dbReference type="SAM" id="MobiDB-lite"/>
    </source>
</evidence>
<dbReference type="SMART" id="SM00525">
    <property type="entry name" value="FES"/>
    <property type="match status" value="1"/>
</dbReference>
<dbReference type="Proteomes" id="UP000542776">
    <property type="component" value="Unassembled WGS sequence"/>
</dbReference>
<comment type="caution">
    <text evidence="13">The sequence shown here is derived from an EMBL/GenBank/DDBJ whole genome shotgun (WGS) entry which is preliminary data.</text>
</comment>
<feature type="region of interest" description="Disordered" evidence="11">
    <location>
        <begin position="1"/>
        <end position="39"/>
    </location>
</feature>
<name>A0A7W6H716_9HYPH</name>
<reference evidence="13 14" key="1">
    <citation type="submission" date="2020-08" db="EMBL/GenBank/DDBJ databases">
        <title>Genomic Encyclopedia of Type Strains, Phase IV (KMG-IV): sequencing the most valuable type-strain genomes for metagenomic binning, comparative biology and taxonomic classification.</title>
        <authorList>
            <person name="Goeker M."/>
        </authorList>
    </citation>
    <scope>NUCLEOTIDE SEQUENCE [LARGE SCALE GENOMIC DNA]</scope>
    <source>
        <strain evidence="13 14">DSM 102238</strain>
    </source>
</reference>
<dbReference type="InterPro" id="IPR004035">
    <property type="entry name" value="Endouclease-III_FeS-bd_BS"/>
</dbReference>
<evidence type="ECO:0000256" key="7">
    <source>
        <dbReference type="ARBA" id="ARBA00023004"/>
    </source>
</evidence>
<comment type="cofactor">
    <cofactor evidence="1">
        <name>[4Fe-4S] cluster</name>
        <dbReference type="ChEBI" id="CHEBI:49883"/>
    </cofactor>
</comment>
<dbReference type="EMBL" id="JACIEK010000011">
    <property type="protein sequence ID" value="MBB3999736.1"/>
    <property type="molecule type" value="Genomic_DNA"/>
</dbReference>
<dbReference type="EC" id="4.2.99.18" evidence="13"/>
<dbReference type="Pfam" id="PF00633">
    <property type="entry name" value="HHH"/>
    <property type="match status" value="1"/>
</dbReference>
<dbReference type="SUPFAM" id="SSF48150">
    <property type="entry name" value="DNA-glycosylase"/>
    <property type="match status" value="1"/>
</dbReference>
<evidence type="ECO:0000256" key="3">
    <source>
        <dbReference type="ARBA" id="ARBA00022485"/>
    </source>
</evidence>
<dbReference type="SMART" id="SM00478">
    <property type="entry name" value="ENDO3c"/>
    <property type="match status" value="1"/>
</dbReference>
<evidence type="ECO:0000256" key="5">
    <source>
        <dbReference type="ARBA" id="ARBA00022763"/>
    </source>
</evidence>
<dbReference type="AlphaFoldDB" id="A0A7W6H716"/>
<keyword evidence="10" id="KW-0326">Glycosidase</keyword>
<dbReference type="FunFam" id="1.10.340.30:FF:000001">
    <property type="entry name" value="Endonuclease III"/>
    <property type="match status" value="1"/>
</dbReference>
<keyword evidence="13" id="KW-0255">Endonuclease</keyword>
<keyword evidence="9" id="KW-0234">DNA repair</keyword>
<dbReference type="PANTHER" id="PTHR10359">
    <property type="entry name" value="A/G-SPECIFIC ADENINE GLYCOSYLASE/ENDONUCLEASE III"/>
    <property type="match status" value="1"/>
</dbReference>
<dbReference type="CDD" id="cd00056">
    <property type="entry name" value="ENDO3c"/>
    <property type="match status" value="1"/>
</dbReference>
<evidence type="ECO:0000313" key="13">
    <source>
        <dbReference type="EMBL" id="MBB3999736.1"/>
    </source>
</evidence>
<keyword evidence="8" id="KW-0411">Iron-sulfur</keyword>
<evidence type="ECO:0000313" key="14">
    <source>
        <dbReference type="Proteomes" id="UP000542776"/>
    </source>
</evidence>
<dbReference type="InterPro" id="IPR003651">
    <property type="entry name" value="Endonuclease3_FeS-loop_motif"/>
</dbReference>
<keyword evidence="5" id="KW-0227">DNA damage</keyword>
<evidence type="ECO:0000256" key="6">
    <source>
        <dbReference type="ARBA" id="ARBA00022801"/>
    </source>
</evidence>
<evidence type="ECO:0000256" key="4">
    <source>
        <dbReference type="ARBA" id="ARBA00022723"/>
    </source>
</evidence>
<evidence type="ECO:0000259" key="12">
    <source>
        <dbReference type="SMART" id="SM00478"/>
    </source>
</evidence>
<sequence length="252" mass="27559">MADGGETIPSASRRRGIASGPEAARPSSPGEADALSGAEVEEAFRRLRAHMPGRTATAKGPKDQPDPFRSAVSCLLSAQSRDHNTAAAADNLFALAQTPDAMLALTEREIADAIRPCGLYNMKARNLRRFCTALIEEHDRVVPRDRAGLMALPGIGRKCADIVMSFAFDEDVIAVDTHVDRVCNRTGITAARTADKTAEQLERRAPEWARRDGHFWLIQFGKAVCHARRPACETCFLNDLCRWFSATSREPA</sequence>
<keyword evidence="6" id="KW-0378">Hydrolase</keyword>
<keyword evidence="13" id="KW-0456">Lyase</keyword>
<dbReference type="Gene3D" id="1.10.1670.10">
    <property type="entry name" value="Helix-hairpin-Helix base-excision DNA repair enzymes (C-terminal)"/>
    <property type="match status" value="1"/>
</dbReference>
<comment type="similarity">
    <text evidence="2">Belongs to the Nth/MutY family.</text>
</comment>
<keyword evidence="7" id="KW-0408">Iron</keyword>
<evidence type="ECO:0000256" key="9">
    <source>
        <dbReference type="ARBA" id="ARBA00023204"/>
    </source>
</evidence>
<evidence type="ECO:0000256" key="10">
    <source>
        <dbReference type="ARBA" id="ARBA00023295"/>
    </source>
</evidence>
<keyword evidence="13" id="KW-0540">Nuclease</keyword>
<dbReference type="RefSeq" id="WP_312857480.1">
    <property type="nucleotide sequence ID" value="NZ_JACIEK010000011.1"/>
</dbReference>
<accession>A0A7W6H716</accession>
<dbReference type="GO" id="GO:0140078">
    <property type="term" value="F:class I DNA-(apurinic or apyrimidinic site) endonuclease activity"/>
    <property type="evidence" value="ECO:0007669"/>
    <property type="project" value="UniProtKB-EC"/>
</dbReference>
<dbReference type="InterPro" id="IPR003265">
    <property type="entry name" value="HhH-GPD_domain"/>
</dbReference>
<dbReference type="Pfam" id="PF10576">
    <property type="entry name" value="EndIII_4Fe-2S"/>
    <property type="match status" value="1"/>
</dbReference>
<keyword evidence="3" id="KW-0004">4Fe-4S</keyword>
<dbReference type="GO" id="GO:0046872">
    <property type="term" value="F:metal ion binding"/>
    <property type="evidence" value="ECO:0007669"/>
    <property type="project" value="UniProtKB-KW"/>
</dbReference>
<dbReference type="PROSITE" id="PS00764">
    <property type="entry name" value="ENDONUCLEASE_III_1"/>
    <property type="match status" value="1"/>
</dbReference>
<dbReference type="InterPro" id="IPR000445">
    <property type="entry name" value="HhH_motif"/>
</dbReference>
<dbReference type="InterPro" id="IPR011257">
    <property type="entry name" value="DNA_glycosylase"/>
</dbReference>
<evidence type="ECO:0000256" key="2">
    <source>
        <dbReference type="ARBA" id="ARBA00008343"/>
    </source>
</evidence>
<dbReference type="Pfam" id="PF00730">
    <property type="entry name" value="HhH-GPD"/>
    <property type="match status" value="1"/>
</dbReference>
<evidence type="ECO:0000256" key="8">
    <source>
        <dbReference type="ARBA" id="ARBA00023014"/>
    </source>
</evidence>
<dbReference type="GO" id="GO:0051539">
    <property type="term" value="F:4 iron, 4 sulfur cluster binding"/>
    <property type="evidence" value="ECO:0007669"/>
    <property type="project" value="UniProtKB-KW"/>
</dbReference>
<evidence type="ECO:0000256" key="1">
    <source>
        <dbReference type="ARBA" id="ARBA00001966"/>
    </source>
</evidence>